<accession>A0ABV2SH77</accession>
<feature type="compositionally biased region" description="Basic and acidic residues" evidence="10">
    <location>
        <begin position="92"/>
        <end position="104"/>
    </location>
</feature>
<sequence length="225" mass="25130">MLVSSTVHAAILLNNAWWAKPAEPDLTPYNRTIRLKLNPLPVYKEVSIQTKPSVSELPEPAETAPPPSQSKKPAPQKTQTIQRPAPVSRTRKIAEPVEAERQRMPAEAVPLTAMSPETSKPDAYPSQAPSQASDFEQWLATLQHAINQNKTYPYQARRRNLSGSVEVMLEVNPDGSLIKAEITRGRKVFHNSTLRAIRNAFPASRTHKDSPVTVHLTVHYQLRQP</sequence>
<evidence type="ECO:0000256" key="8">
    <source>
        <dbReference type="ARBA" id="ARBA00022989"/>
    </source>
</evidence>
<keyword evidence="8" id="KW-1133">Transmembrane helix</keyword>
<dbReference type="SUPFAM" id="SSF74653">
    <property type="entry name" value="TolA/TonB C-terminal domain"/>
    <property type="match status" value="1"/>
</dbReference>
<keyword evidence="6" id="KW-0812">Transmembrane</keyword>
<evidence type="ECO:0000313" key="12">
    <source>
        <dbReference type="EMBL" id="MET4756434.1"/>
    </source>
</evidence>
<keyword evidence="3" id="KW-0813">Transport</keyword>
<name>A0ABV2SH77_9GAMM</name>
<dbReference type="PROSITE" id="PS52015">
    <property type="entry name" value="TONB_CTD"/>
    <property type="match status" value="1"/>
</dbReference>
<organism evidence="12 13">
    <name type="scientific">Endozoicomonas lisbonensis</name>
    <dbReference type="NCBI Taxonomy" id="3120522"/>
    <lineage>
        <taxon>Bacteria</taxon>
        <taxon>Pseudomonadati</taxon>
        <taxon>Pseudomonadota</taxon>
        <taxon>Gammaproteobacteria</taxon>
        <taxon>Oceanospirillales</taxon>
        <taxon>Endozoicomonadaceae</taxon>
        <taxon>Endozoicomonas</taxon>
    </lineage>
</organism>
<evidence type="ECO:0000256" key="5">
    <source>
        <dbReference type="ARBA" id="ARBA00022519"/>
    </source>
</evidence>
<gene>
    <name evidence="12" type="ORF">V5J35_001626</name>
</gene>
<keyword evidence="9" id="KW-0472">Membrane</keyword>
<dbReference type="PANTHER" id="PTHR33446">
    <property type="entry name" value="PROTEIN TONB-RELATED"/>
    <property type="match status" value="1"/>
</dbReference>
<dbReference type="RefSeq" id="WP_354010776.1">
    <property type="nucleotide sequence ID" value="NZ_JBEWTA010000001.1"/>
</dbReference>
<keyword evidence="7" id="KW-0653">Protein transport</keyword>
<keyword evidence="5" id="KW-0997">Cell inner membrane</keyword>
<dbReference type="Gene3D" id="3.30.1150.10">
    <property type="match status" value="1"/>
</dbReference>
<evidence type="ECO:0000256" key="4">
    <source>
        <dbReference type="ARBA" id="ARBA00022475"/>
    </source>
</evidence>
<dbReference type="EMBL" id="JBEWTB010000002">
    <property type="protein sequence ID" value="MET4756434.1"/>
    <property type="molecule type" value="Genomic_DNA"/>
</dbReference>
<feature type="compositionally biased region" description="Low complexity" evidence="10">
    <location>
        <begin position="69"/>
        <end position="80"/>
    </location>
</feature>
<dbReference type="InterPro" id="IPR037682">
    <property type="entry name" value="TonB_C"/>
</dbReference>
<keyword evidence="4" id="KW-1003">Cell membrane</keyword>
<protein>
    <submittedName>
        <fullName evidence="12">TonB family protein</fullName>
    </submittedName>
</protein>
<comment type="caution">
    <text evidence="12">The sequence shown here is derived from an EMBL/GenBank/DDBJ whole genome shotgun (WGS) entry which is preliminary data.</text>
</comment>
<evidence type="ECO:0000256" key="6">
    <source>
        <dbReference type="ARBA" id="ARBA00022692"/>
    </source>
</evidence>
<dbReference type="PANTHER" id="PTHR33446:SF2">
    <property type="entry name" value="PROTEIN TONB"/>
    <property type="match status" value="1"/>
</dbReference>
<dbReference type="InterPro" id="IPR051045">
    <property type="entry name" value="TonB-dependent_transducer"/>
</dbReference>
<reference evidence="12 13" key="1">
    <citation type="submission" date="2024-06" db="EMBL/GenBank/DDBJ databases">
        <title>Genomic Encyclopedia of Type Strains, Phase V (KMG-V): Genome sequencing to study the core and pangenomes of soil and plant-associated prokaryotes.</title>
        <authorList>
            <person name="Whitman W."/>
        </authorList>
    </citation>
    <scope>NUCLEOTIDE SEQUENCE [LARGE SCALE GENOMIC DNA]</scope>
    <source>
        <strain evidence="12 13">NE40</strain>
    </source>
</reference>
<evidence type="ECO:0000313" key="13">
    <source>
        <dbReference type="Proteomes" id="UP001549366"/>
    </source>
</evidence>
<comment type="subcellular location">
    <subcellularLocation>
        <location evidence="1">Cell inner membrane</location>
        <topology evidence="1">Single-pass membrane protein</topology>
        <orientation evidence="1">Periplasmic side</orientation>
    </subcellularLocation>
</comment>
<dbReference type="InterPro" id="IPR006260">
    <property type="entry name" value="TonB/TolA_C"/>
</dbReference>
<evidence type="ECO:0000256" key="10">
    <source>
        <dbReference type="SAM" id="MobiDB-lite"/>
    </source>
</evidence>
<keyword evidence="13" id="KW-1185">Reference proteome</keyword>
<evidence type="ECO:0000259" key="11">
    <source>
        <dbReference type="PROSITE" id="PS52015"/>
    </source>
</evidence>
<evidence type="ECO:0000256" key="9">
    <source>
        <dbReference type="ARBA" id="ARBA00023136"/>
    </source>
</evidence>
<feature type="region of interest" description="Disordered" evidence="10">
    <location>
        <begin position="51"/>
        <end position="106"/>
    </location>
</feature>
<evidence type="ECO:0000256" key="7">
    <source>
        <dbReference type="ARBA" id="ARBA00022927"/>
    </source>
</evidence>
<dbReference type="NCBIfam" id="TIGR01352">
    <property type="entry name" value="tonB_Cterm"/>
    <property type="match status" value="1"/>
</dbReference>
<proteinExistence type="inferred from homology"/>
<dbReference type="Pfam" id="PF03544">
    <property type="entry name" value="TonB_C"/>
    <property type="match status" value="1"/>
</dbReference>
<comment type="similarity">
    <text evidence="2">Belongs to the TonB family.</text>
</comment>
<evidence type="ECO:0000256" key="1">
    <source>
        <dbReference type="ARBA" id="ARBA00004383"/>
    </source>
</evidence>
<feature type="domain" description="TonB C-terminal" evidence="11">
    <location>
        <begin position="137"/>
        <end position="225"/>
    </location>
</feature>
<evidence type="ECO:0000256" key="3">
    <source>
        <dbReference type="ARBA" id="ARBA00022448"/>
    </source>
</evidence>
<evidence type="ECO:0000256" key="2">
    <source>
        <dbReference type="ARBA" id="ARBA00006555"/>
    </source>
</evidence>
<dbReference type="Proteomes" id="UP001549366">
    <property type="component" value="Unassembled WGS sequence"/>
</dbReference>